<dbReference type="EMBL" id="JAGDFM010000031">
    <property type="protein sequence ID" value="KAG7390515.1"/>
    <property type="molecule type" value="Genomic_DNA"/>
</dbReference>
<evidence type="ECO:0000313" key="2">
    <source>
        <dbReference type="EMBL" id="KAG7390515.1"/>
    </source>
</evidence>
<organism evidence="2 3">
    <name type="scientific">Phytophthora pseudosyringae</name>
    <dbReference type="NCBI Taxonomy" id="221518"/>
    <lineage>
        <taxon>Eukaryota</taxon>
        <taxon>Sar</taxon>
        <taxon>Stramenopiles</taxon>
        <taxon>Oomycota</taxon>
        <taxon>Peronosporomycetes</taxon>
        <taxon>Peronosporales</taxon>
        <taxon>Peronosporaceae</taxon>
        <taxon>Phytophthora</taxon>
    </lineage>
</organism>
<feature type="compositionally biased region" description="Polar residues" evidence="1">
    <location>
        <begin position="138"/>
        <end position="153"/>
    </location>
</feature>
<feature type="compositionally biased region" description="Basic and acidic residues" evidence="1">
    <location>
        <begin position="24"/>
        <end position="59"/>
    </location>
</feature>
<feature type="region of interest" description="Disordered" evidence="1">
    <location>
        <begin position="125"/>
        <end position="190"/>
    </location>
</feature>
<comment type="caution">
    <text evidence="2">The sequence shown here is derived from an EMBL/GenBank/DDBJ whole genome shotgun (WGS) entry which is preliminary data.</text>
</comment>
<sequence>MVRFQGRYTRRSKQPPDATPVEASDIKDTLAPSRQHEAEAKRVVVRAKQREQHEHEPGVTHHTPPRQAAQRGKRLTARQEREQSRPYGDRVCRNTGVDQRWEAELLCHLEEDTLGASDADTAIADVFAQLEEEDAEGSPSNIDGSDYNDGQQTHDADDDAGAEMSAPNCDSAPNTEPAPKIEPSWGARFK</sequence>
<dbReference type="Proteomes" id="UP000694044">
    <property type="component" value="Unassembled WGS sequence"/>
</dbReference>
<reference evidence="2" key="1">
    <citation type="submission" date="2021-02" db="EMBL/GenBank/DDBJ databases">
        <authorList>
            <person name="Palmer J.M."/>
        </authorList>
    </citation>
    <scope>NUCLEOTIDE SEQUENCE</scope>
    <source>
        <strain evidence="2">SCRP734</strain>
    </source>
</reference>
<name>A0A8T1WB45_9STRA</name>
<dbReference type="AlphaFoldDB" id="A0A8T1WB45"/>
<evidence type="ECO:0000256" key="1">
    <source>
        <dbReference type="SAM" id="MobiDB-lite"/>
    </source>
</evidence>
<feature type="region of interest" description="Disordered" evidence="1">
    <location>
        <begin position="1"/>
        <end position="92"/>
    </location>
</feature>
<keyword evidence="3" id="KW-1185">Reference proteome</keyword>
<proteinExistence type="predicted"/>
<protein>
    <submittedName>
        <fullName evidence="2">Uncharacterized protein</fullName>
    </submittedName>
</protein>
<evidence type="ECO:0000313" key="3">
    <source>
        <dbReference type="Proteomes" id="UP000694044"/>
    </source>
</evidence>
<gene>
    <name evidence="2" type="ORF">PHYPSEUDO_007741</name>
</gene>
<feature type="compositionally biased region" description="Basic and acidic residues" evidence="1">
    <location>
        <begin position="77"/>
        <end position="92"/>
    </location>
</feature>
<accession>A0A8T1WB45</accession>